<evidence type="ECO:0000313" key="4">
    <source>
        <dbReference type="Proteomes" id="UP001597492"/>
    </source>
</evidence>
<dbReference type="PROSITE" id="PS51729">
    <property type="entry name" value="GNAT_YJDJ"/>
    <property type="match status" value="1"/>
</dbReference>
<keyword evidence="3" id="KW-0808">Transferase</keyword>
<evidence type="ECO:0000259" key="2">
    <source>
        <dbReference type="PROSITE" id="PS51729"/>
    </source>
</evidence>
<accession>A0ABW5UVI6</accession>
<dbReference type="PANTHER" id="PTHR31435:SF10">
    <property type="entry name" value="BSR4717 PROTEIN"/>
    <property type="match status" value="1"/>
</dbReference>
<proteinExistence type="predicted"/>
<dbReference type="InterPro" id="IPR031165">
    <property type="entry name" value="GNAT_YJDJ"/>
</dbReference>
<sequence>MTDTIAHEPEAQRYAYYQDGELAGAAHYTQTADALDFDSTVVDPEHRGGGIASKLVKFALDDVRDSSTKRVIASCSYVQAWLARHEDYSALTQR</sequence>
<gene>
    <name evidence="3" type="ORF">ACFSW7_04715</name>
</gene>
<evidence type="ECO:0000313" key="3">
    <source>
        <dbReference type="EMBL" id="MFD2757682.1"/>
    </source>
</evidence>
<dbReference type="InterPro" id="IPR000182">
    <property type="entry name" value="GNAT_dom"/>
</dbReference>
<dbReference type="Gene3D" id="3.40.630.30">
    <property type="match status" value="1"/>
</dbReference>
<dbReference type="SUPFAM" id="SSF55729">
    <property type="entry name" value="Acyl-CoA N-acyltransferases (Nat)"/>
    <property type="match status" value="1"/>
</dbReference>
<dbReference type="InterPro" id="IPR016181">
    <property type="entry name" value="Acyl_CoA_acyltransferase"/>
</dbReference>
<dbReference type="Pfam" id="PF14542">
    <property type="entry name" value="Acetyltransf_CG"/>
    <property type="match status" value="1"/>
</dbReference>
<dbReference type="RefSeq" id="WP_019618325.1">
    <property type="nucleotide sequence ID" value="NZ_JBHUNE010000003.1"/>
</dbReference>
<dbReference type="InterPro" id="IPR045057">
    <property type="entry name" value="Gcn5-rel_NAT"/>
</dbReference>
<organism evidence="3 4">
    <name type="scientific">Gulosibacter faecalis</name>
    <dbReference type="NCBI Taxonomy" id="272240"/>
    <lineage>
        <taxon>Bacteria</taxon>
        <taxon>Bacillati</taxon>
        <taxon>Actinomycetota</taxon>
        <taxon>Actinomycetes</taxon>
        <taxon>Micrococcales</taxon>
        <taxon>Microbacteriaceae</taxon>
        <taxon>Gulosibacter</taxon>
    </lineage>
</organism>
<reference evidence="4" key="1">
    <citation type="journal article" date="2019" name="Int. J. Syst. Evol. Microbiol.">
        <title>The Global Catalogue of Microorganisms (GCM) 10K type strain sequencing project: providing services to taxonomists for standard genome sequencing and annotation.</title>
        <authorList>
            <consortium name="The Broad Institute Genomics Platform"/>
            <consortium name="The Broad Institute Genome Sequencing Center for Infectious Disease"/>
            <person name="Wu L."/>
            <person name="Ma J."/>
        </authorList>
    </citation>
    <scope>NUCLEOTIDE SEQUENCE [LARGE SCALE GENOMIC DNA]</scope>
    <source>
        <strain evidence="4">TISTR 1514</strain>
    </source>
</reference>
<keyword evidence="3" id="KW-0012">Acyltransferase</keyword>
<keyword evidence="4" id="KW-1185">Reference proteome</keyword>
<feature type="domain" description="N-acetyltransferase" evidence="1">
    <location>
        <begin position="1"/>
        <end position="94"/>
    </location>
</feature>
<feature type="domain" description="N-acetyltransferase" evidence="2">
    <location>
        <begin position="6"/>
        <end position="93"/>
    </location>
</feature>
<dbReference type="PROSITE" id="PS51186">
    <property type="entry name" value="GNAT"/>
    <property type="match status" value="1"/>
</dbReference>
<protein>
    <submittedName>
        <fullName evidence="3">GNAT family N-acetyltransferase</fullName>
        <ecNumber evidence="3">2.3.1.-</ecNumber>
    </submittedName>
</protein>
<name>A0ABW5UVI6_9MICO</name>
<dbReference type="EC" id="2.3.1.-" evidence="3"/>
<comment type="caution">
    <text evidence="3">The sequence shown here is derived from an EMBL/GenBank/DDBJ whole genome shotgun (WGS) entry which is preliminary data.</text>
</comment>
<dbReference type="CDD" id="cd04301">
    <property type="entry name" value="NAT_SF"/>
    <property type="match status" value="1"/>
</dbReference>
<dbReference type="EMBL" id="JBHUNE010000003">
    <property type="protein sequence ID" value="MFD2757682.1"/>
    <property type="molecule type" value="Genomic_DNA"/>
</dbReference>
<evidence type="ECO:0000259" key="1">
    <source>
        <dbReference type="PROSITE" id="PS51186"/>
    </source>
</evidence>
<dbReference type="PANTHER" id="PTHR31435">
    <property type="entry name" value="PROTEIN NATD1"/>
    <property type="match status" value="1"/>
</dbReference>
<dbReference type="GO" id="GO:0016746">
    <property type="term" value="F:acyltransferase activity"/>
    <property type="evidence" value="ECO:0007669"/>
    <property type="project" value="UniProtKB-KW"/>
</dbReference>
<dbReference type="Proteomes" id="UP001597492">
    <property type="component" value="Unassembled WGS sequence"/>
</dbReference>